<protein>
    <submittedName>
        <fullName evidence="1">Nucleotidyltransferase domain-containing protein</fullName>
    </submittedName>
</protein>
<organism evidence="1 2">
    <name type="scientific">Hominibacterium faecale</name>
    <dbReference type="NCBI Taxonomy" id="2839743"/>
    <lineage>
        <taxon>Bacteria</taxon>
        <taxon>Bacillati</taxon>
        <taxon>Bacillota</taxon>
        <taxon>Clostridia</taxon>
        <taxon>Peptostreptococcales</taxon>
        <taxon>Anaerovoracaceae</taxon>
        <taxon>Hominibacterium</taxon>
    </lineage>
</organism>
<dbReference type="EMBL" id="JAOSHN010000002">
    <property type="protein sequence ID" value="MCU7377697.1"/>
    <property type="molecule type" value="Genomic_DNA"/>
</dbReference>
<accession>A0A9J6QKN2</accession>
<dbReference type="RefSeq" id="WP_148394835.1">
    <property type="nucleotide sequence ID" value="NZ_JAJAGH010000003.1"/>
</dbReference>
<sequence>MKQEIQNILKEIEEREQVTIIMAVESGSRAWGFASADSDYDVRFLYIRKLRDYLKLEGTRNVIEWQLDETLDINGWDLQKALRLLMKSNPAVIEWCASPIFYRQSHASQRFCQLAQDYFSPKKGMYHYYHMAKANQQALNGKEQVRVKSYFYVLRPVLAARWIMERKSAPPVPFQQLVADQLEPRLIPVVDQLIEMKSKEPETAVTGQIPQINQYIEEQLKEIERALEVMEEDGRQGYDELNRFFYESLGV</sequence>
<name>A0A9J6QKN2_9FIRM</name>
<proteinExistence type="predicted"/>
<dbReference type="InterPro" id="IPR018775">
    <property type="entry name" value="RlaP"/>
</dbReference>
<dbReference type="PANTHER" id="PTHR34817">
    <property type="entry name" value="NUCLEOTIDYLTRANSFERASE"/>
    <property type="match status" value="1"/>
</dbReference>
<evidence type="ECO:0000313" key="1">
    <source>
        <dbReference type="EMBL" id="MCU7377697.1"/>
    </source>
</evidence>
<dbReference type="Proteomes" id="UP001065549">
    <property type="component" value="Unassembled WGS sequence"/>
</dbReference>
<evidence type="ECO:0000313" key="2">
    <source>
        <dbReference type="Proteomes" id="UP001065549"/>
    </source>
</evidence>
<comment type="caution">
    <text evidence="1">The sequence shown here is derived from an EMBL/GenBank/DDBJ whole genome shotgun (WGS) entry which is preliminary data.</text>
</comment>
<dbReference type="PANTHER" id="PTHR34817:SF2">
    <property type="entry name" value="NUCLEOTIDYLTRANSFERASE"/>
    <property type="match status" value="1"/>
</dbReference>
<keyword evidence="2" id="KW-1185">Reference proteome</keyword>
<reference evidence="1" key="1">
    <citation type="submission" date="2022-09" db="EMBL/GenBank/DDBJ databases">
        <title>Culturomic study of gut microbiota in children with autism spectrum disorder.</title>
        <authorList>
            <person name="Efimov B.A."/>
            <person name="Chaplin A.V."/>
            <person name="Sokolova S.R."/>
            <person name="Pikina A.P."/>
            <person name="Korzhanova M."/>
            <person name="Belova V."/>
            <person name="Korostin D."/>
        </authorList>
    </citation>
    <scope>NUCLEOTIDE SEQUENCE</scope>
    <source>
        <strain evidence="1">ASD5510</strain>
    </source>
</reference>
<dbReference type="Pfam" id="PF10127">
    <property type="entry name" value="RlaP"/>
    <property type="match status" value="1"/>
</dbReference>
<dbReference type="AlphaFoldDB" id="A0A9J6QKN2"/>
<gene>
    <name evidence="1" type="ORF">OBO34_04920</name>
</gene>